<dbReference type="InterPro" id="IPR039425">
    <property type="entry name" value="RNA_pol_sigma-70-like"/>
</dbReference>
<dbReference type="Proteomes" id="UP001597046">
    <property type="component" value="Unassembled WGS sequence"/>
</dbReference>
<keyword evidence="3" id="KW-0731">Sigma factor</keyword>
<dbReference type="PANTHER" id="PTHR43133">
    <property type="entry name" value="RNA POLYMERASE ECF-TYPE SIGMA FACTO"/>
    <property type="match status" value="1"/>
</dbReference>
<dbReference type="Gene3D" id="1.10.1740.10">
    <property type="match status" value="1"/>
</dbReference>
<evidence type="ECO:0000313" key="8">
    <source>
        <dbReference type="Proteomes" id="UP001597046"/>
    </source>
</evidence>
<sequence>MDAPSLRELAADAVRDPHARDLLLARVRDMALRYSRVRLGRFGAEDIAQDVAQEVCMAVVTALPTYEERGLPFEAFVYTITSRKLADAQRAAMRAPAPVADIPDGPSDAPSPESVAVLRDDAATAMTLMRELPPQQREILTLRVAVGMSAEETAAALGMSAGAVRVAQHRALGKLRGLIADAEAGDVA</sequence>
<accession>A0ABW3MVI1</accession>
<dbReference type="Pfam" id="PF08281">
    <property type="entry name" value="Sigma70_r4_2"/>
    <property type="match status" value="1"/>
</dbReference>
<evidence type="ECO:0000256" key="4">
    <source>
        <dbReference type="ARBA" id="ARBA00023125"/>
    </source>
</evidence>
<dbReference type="InterPro" id="IPR013249">
    <property type="entry name" value="RNA_pol_sigma70_r4_t2"/>
</dbReference>
<dbReference type="Gene3D" id="1.10.10.10">
    <property type="entry name" value="Winged helix-like DNA-binding domain superfamily/Winged helix DNA-binding domain"/>
    <property type="match status" value="1"/>
</dbReference>
<organism evidence="7 8">
    <name type="scientific">Terrabacter terrigena</name>
    <dbReference type="NCBI Taxonomy" id="574718"/>
    <lineage>
        <taxon>Bacteria</taxon>
        <taxon>Bacillati</taxon>
        <taxon>Actinomycetota</taxon>
        <taxon>Actinomycetes</taxon>
        <taxon>Micrococcales</taxon>
        <taxon>Intrasporangiaceae</taxon>
        <taxon>Terrabacter</taxon>
    </lineage>
</organism>
<proteinExistence type="inferred from homology"/>
<comment type="similarity">
    <text evidence="1">Belongs to the sigma-70 factor family. ECF subfamily.</text>
</comment>
<gene>
    <name evidence="7" type="ORF">ACFQ2V_09945</name>
</gene>
<evidence type="ECO:0000313" key="7">
    <source>
        <dbReference type="EMBL" id="MFD1054626.1"/>
    </source>
</evidence>
<keyword evidence="2" id="KW-0805">Transcription regulation</keyword>
<dbReference type="SUPFAM" id="SSF88659">
    <property type="entry name" value="Sigma3 and sigma4 domains of RNA polymerase sigma factors"/>
    <property type="match status" value="1"/>
</dbReference>
<dbReference type="PANTHER" id="PTHR43133:SF58">
    <property type="entry name" value="ECF RNA POLYMERASE SIGMA FACTOR SIGD"/>
    <property type="match status" value="1"/>
</dbReference>
<dbReference type="Pfam" id="PF04542">
    <property type="entry name" value="Sigma70_r2"/>
    <property type="match status" value="1"/>
</dbReference>
<evidence type="ECO:0000256" key="1">
    <source>
        <dbReference type="ARBA" id="ARBA00010641"/>
    </source>
</evidence>
<protein>
    <submittedName>
        <fullName evidence="7">Sigma-70 family RNA polymerase sigma factor</fullName>
    </submittedName>
</protein>
<evidence type="ECO:0000256" key="2">
    <source>
        <dbReference type="ARBA" id="ARBA00023015"/>
    </source>
</evidence>
<feature type="domain" description="HTH luxR-type" evidence="6">
    <location>
        <begin position="129"/>
        <end position="188"/>
    </location>
</feature>
<dbReference type="InterPro" id="IPR014284">
    <property type="entry name" value="RNA_pol_sigma-70_dom"/>
</dbReference>
<evidence type="ECO:0000256" key="3">
    <source>
        <dbReference type="ARBA" id="ARBA00023082"/>
    </source>
</evidence>
<dbReference type="InterPro" id="IPR013325">
    <property type="entry name" value="RNA_pol_sigma_r2"/>
</dbReference>
<dbReference type="NCBIfam" id="TIGR02937">
    <property type="entry name" value="sigma70-ECF"/>
    <property type="match status" value="1"/>
</dbReference>
<dbReference type="InterPro" id="IPR000792">
    <property type="entry name" value="Tscrpt_reg_LuxR_C"/>
</dbReference>
<dbReference type="InterPro" id="IPR036388">
    <property type="entry name" value="WH-like_DNA-bd_sf"/>
</dbReference>
<dbReference type="SUPFAM" id="SSF88946">
    <property type="entry name" value="Sigma2 domain of RNA polymerase sigma factors"/>
    <property type="match status" value="1"/>
</dbReference>
<dbReference type="SMART" id="SM00421">
    <property type="entry name" value="HTH_LUXR"/>
    <property type="match status" value="1"/>
</dbReference>
<reference evidence="8" key="1">
    <citation type="journal article" date="2019" name="Int. J. Syst. Evol. Microbiol.">
        <title>The Global Catalogue of Microorganisms (GCM) 10K type strain sequencing project: providing services to taxonomists for standard genome sequencing and annotation.</title>
        <authorList>
            <consortium name="The Broad Institute Genomics Platform"/>
            <consortium name="The Broad Institute Genome Sequencing Center for Infectious Disease"/>
            <person name="Wu L."/>
            <person name="Ma J."/>
        </authorList>
    </citation>
    <scope>NUCLEOTIDE SEQUENCE [LARGE SCALE GENOMIC DNA]</scope>
    <source>
        <strain evidence="8">CCUG 57508</strain>
    </source>
</reference>
<keyword evidence="8" id="KW-1185">Reference proteome</keyword>
<keyword evidence="4" id="KW-0238">DNA-binding</keyword>
<dbReference type="InterPro" id="IPR007627">
    <property type="entry name" value="RNA_pol_sigma70_r2"/>
</dbReference>
<evidence type="ECO:0000256" key="5">
    <source>
        <dbReference type="ARBA" id="ARBA00023163"/>
    </source>
</evidence>
<dbReference type="EMBL" id="JBHTKH010000005">
    <property type="protein sequence ID" value="MFD1054626.1"/>
    <property type="molecule type" value="Genomic_DNA"/>
</dbReference>
<evidence type="ECO:0000259" key="6">
    <source>
        <dbReference type="SMART" id="SM00421"/>
    </source>
</evidence>
<comment type="caution">
    <text evidence="7">The sequence shown here is derived from an EMBL/GenBank/DDBJ whole genome shotgun (WGS) entry which is preliminary data.</text>
</comment>
<dbReference type="InterPro" id="IPR013324">
    <property type="entry name" value="RNA_pol_sigma_r3/r4-like"/>
</dbReference>
<keyword evidence="5" id="KW-0804">Transcription</keyword>
<name>A0ABW3MVI1_9MICO</name>
<dbReference type="CDD" id="cd06171">
    <property type="entry name" value="Sigma70_r4"/>
    <property type="match status" value="1"/>
</dbReference>